<gene>
    <name evidence="2" type="ORF">CYCCA115_LOCUS9792</name>
</gene>
<organism evidence="2 3">
    <name type="scientific">Cylindrotheca closterium</name>
    <dbReference type="NCBI Taxonomy" id="2856"/>
    <lineage>
        <taxon>Eukaryota</taxon>
        <taxon>Sar</taxon>
        <taxon>Stramenopiles</taxon>
        <taxon>Ochrophyta</taxon>
        <taxon>Bacillariophyta</taxon>
        <taxon>Bacillariophyceae</taxon>
        <taxon>Bacillariophycidae</taxon>
        <taxon>Bacillariales</taxon>
        <taxon>Bacillariaceae</taxon>
        <taxon>Cylindrotheca</taxon>
    </lineage>
</organism>
<keyword evidence="1" id="KW-0732">Signal</keyword>
<comment type="caution">
    <text evidence="2">The sequence shown here is derived from an EMBL/GenBank/DDBJ whole genome shotgun (WGS) entry which is preliminary data.</text>
</comment>
<evidence type="ECO:0000313" key="2">
    <source>
        <dbReference type="EMBL" id="CAJ1945648.1"/>
    </source>
</evidence>
<evidence type="ECO:0000313" key="3">
    <source>
        <dbReference type="Proteomes" id="UP001295423"/>
    </source>
</evidence>
<feature type="chain" id="PRO_5042056077" evidence="1">
    <location>
        <begin position="17"/>
        <end position="473"/>
    </location>
</feature>
<proteinExistence type="predicted"/>
<dbReference type="EMBL" id="CAKOGP040001446">
    <property type="protein sequence ID" value="CAJ1945648.1"/>
    <property type="molecule type" value="Genomic_DNA"/>
</dbReference>
<name>A0AAD2CTL9_9STRA</name>
<evidence type="ECO:0000256" key="1">
    <source>
        <dbReference type="SAM" id="SignalP"/>
    </source>
</evidence>
<dbReference type="AlphaFoldDB" id="A0AAD2CTL9"/>
<dbReference type="Proteomes" id="UP001295423">
    <property type="component" value="Unassembled WGS sequence"/>
</dbReference>
<reference evidence="2" key="1">
    <citation type="submission" date="2023-08" db="EMBL/GenBank/DDBJ databases">
        <authorList>
            <person name="Audoor S."/>
            <person name="Bilcke G."/>
        </authorList>
    </citation>
    <scope>NUCLEOTIDE SEQUENCE</scope>
</reference>
<protein>
    <submittedName>
        <fullName evidence="2">Uncharacterized protein</fullName>
    </submittedName>
</protein>
<sequence>MSRLLAFLLLSRFAAGARILAESDSKLPMSLSTVISDLEAEDIKALGTACFLTSRSVSKAKKAEIFGLEDLTTTAFGTDSGLCMALSPISIPEVASTAAACGGNVLFYASEEDLLRGEGLFDTLGPAMERILSGDFGSTSSLFVVADDPVSAKAKLEEAASGVLSNLVSPKKKVALLGDVFAKVEYVKNVEEAMALCETTNEPAVEQATIASAVAADFWQTTPVAIEPSMSSKDLAAARHLGPAARKALENAISTVSTMSKDKVVPNFGDLCDAATQRAMEELDEVSSPMLTASKTGKQIRENLKHDIAAAIDELCQEQLGMSQVACFDEFKQELSKLRISPNLASDMQNVVTKSVASFASKTKNMPISNANAKTAFKAQLKEFCAERLEAAQASGQFKPLPRKGVTIGLHWLLPKPFGNDFRQEPWMVHATDNLVYVPPDKITDVNPEDVASGDWRSKIVPCPSGNEMLYMQ</sequence>
<accession>A0AAD2CTL9</accession>
<keyword evidence="3" id="KW-1185">Reference proteome</keyword>
<feature type="signal peptide" evidence="1">
    <location>
        <begin position="1"/>
        <end position="16"/>
    </location>
</feature>